<keyword evidence="3" id="KW-0547">Nucleotide-binding</keyword>
<dbReference type="InterPro" id="IPR003593">
    <property type="entry name" value="AAA+_ATPase"/>
</dbReference>
<accession>A0A0F0KYL3</accession>
<dbReference type="RefSeq" id="WP_082068829.1">
    <property type="nucleotide sequence ID" value="NZ_CP031425.1"/>
</dbReference>
<dbReference type="PROSITE" id="PS00211">
    <property type="entry name" value="ABC_TRANSPORTER_1"/>
    <property type="match status" value="1"/>
</dbReference>
<proteinExistence type="predicted"/>
<dbReference type="GeneID" id="94443704"/>
<dbReference type="Gene3D" id="3.40.50.300">
    <property type="entry name" value="P-loop containing nucleotide triphosphate hydrolases"/>
    <property type="match status" value="1"/>
</dbReference>
<evidence type="ECO:0000313" key="9">
    <source>
        <dbReference type="Proteomes" id="UP000033572"/>
    </source>
</evidence>
<evidence type="ECO:0000256" key="1">
    <source>
        <dbReference type="ARBA" id="ARBA00004202"/>
    </source>
</evidence>
<dbReference type="SUPFAM" id="SSF52540">
    <property type="entry name" value="P-loop containing nucleoside triphosphate hydrolases"/>
    <property type="match status" value="1"/>
</dbReference>
<organism evidence="8 9">
    <name type="scientific">Microbacterium foliorum</name>
    <dbReference type="NCBI Taxonomy" id="104336"/>
    <lineage>
        <taxon>Bacteria</taxon>
        <taxon>Bacillati</taxon>
        <taxon>Actinomycetota</taxon>
        <taxon>Actinomycetes</taxon>
        <taxon>Micrococcales</taxon>
        <taxon>Microbacteriaceae</taxon>
        <taxon>Microbacterium</taxon>
    </lineage>
</organism>
<dbReference type="PATRIC" id="fig|104336.4.peg.731"/>
<feature type="domain" description="ABC transporter" evidence="7">
    <location>
        <begin position="35"/>
        <end position="264"/>
    </location>
</feature>
<sequence length="330" mass="34834">MNNSSVQSSATRVTARPASAALPDEASLTDDPVVLELRAVERHFGTGDRRVQAVDRVDLSVRRGEVVALLGPNGAGKTTTLDMLLGLTEPSSGTVRVLGVTPERATSTGAIGAVLQTGGLLGDLTVGETVRLIASLYGADALGRVDDVMARADLDHLARRRVSKCSGGEQQRVKFALAMVSDPDILVLDEPTAGMDVTARRHFWDAMRADADAGRTIIFATHYLEEAEQFARRTVVMHRGAVVADAPTALLRASLGERTVSATVDAASEDLVAMLRATDGVIDLRIDGDRLSLRATDSDAAARTLLDAGAHDLEIAAPTLETAFTALTED</sequence>
<evidence type="ECO:0000256" key="2">
    <source>
        <dbReference type="ARBA" id="ARBA00022448"/>
    </source>
</evidence>
<keyword evidence="2" id="KW-0813">Transport</keyword>
<keyword evidence="4 8" id="KW-0067">ATP-binding</keyword>
<comment type="subcellular location">
    <subcellularLocation>
        <location evidence="1">Cell membrane</location>
        <topology evidence="1">Peripheral membrane protein</topology>
    </subcellularLocation>
</comment>
<dbReference type="InterPro" id="IPR027417">
    <property type="entry name" value="P-loop_NTPase"/>
</dbReference>
<dbReference type="GO" id="GO:0016887">
    <property type="term" value="F:ATP hydrolysis activity"/>
    <property type="evidence" value="ECO:0007669"/>
    <property type="project" value="InterPro"/>
</dbReference>
<dbReference type="Proteomes" id="UP000033572">
    <property type="component" value="Unassembled WGS sequence"/>
</dbReference>
<name>A0A0F0KYL3_9MICO</name>
<dbReference type="InterPro" id="IPR017871">
    <property type="entry name" value="ABC_transporter-like_CS"/>
</dbReference>
<protein>
    <submittedName>
        <fullName evidence="8">Putative ABC transporter ATP-binding protein YbhF</fullName>
    </submittedName>
</protein>
<evidence type="ECO:0000259" key="7">
    <source>
        <dbReference type="PROSITE" id="PS50893"/>
    </source>
</evidence>
<dbReference type="InterPro" id="IPR050763">
    <property type="entry name" value="ABC_transporter_ATP-binding"/>
</dbReference>
<dbReference type="KEGG" id="mfol:DXT68_04830"/>
<dbReference type="InterPro" id="IPR003439">
    <property type="entry name" value="ABC_transporter-like_ATP-bd"/>
</dbReference>
<dbReference type="GO" id="GO:0005524">
    <property type="term" value="F:ATP binding"/>
    <property type="evidence" value="ECO:0007669"/>
    <property type="project" value="UniProtKB-KW"/>
</dbReference>
<keyword evidence="9" id="KW-1185">Reference proteome</keyword>
<feature type="region of interest" description="Disordered" evidence="6">
    <location>
        <begin position="1"/>
        <end position="24"/>
    </location>
</feature>
<dbReference type="PANTHER" id="PTHR42711:SF17">
    <property type="entry name" value="ABC TRANSPORTER ATP-BINDING PROTEIN"/>
    <property type="match status" value="1"/>
</dbReference>
<dbReference type="GO" id="GO:0046677">
    <property type="term" value="P:response to antibiotic"/>
    <property type="evidence" value="ECO:0007669"/>
    <property type="project" value="UniProtKB-KW"/>
</dbReference>
<dbReference type="GO" id="GO:0005886">
    <property type="term" value="C:plasma membrane"/>
    <property type="evidence" value="ECO:0007669"/>
    <property type="project" value="UniProtKB-SubCell"/>
</dbReference>
<evidence type="ECO:0000256" key="5">
    <source>
        <dbReference type="ARBA" id="ARBA00023251"/>
    </source>
</evidence>
<evidence type="ECO:0000256" key="6">
    <source>
        <dbReference type="SAM" id="MobiDB-lite"/>
    </source>
</evidence>
<dbReference type="PROSITE" id="PS50893">
    <property type="entry name" value="ABC_TRANSPORTER_2"/>
    <property type="match status" value="1"/>
</dbReference>
<dbReference type="AlphaFoldDB" id="A0A0F0KYL3"/>
<evidence type="ECO:0000256" key="3">
    <source>
        <dbReference type="ARBA" id="ARBA00022741"/>
    </source>
</evidence>
<dbReference type="EMBL" id="JYIU01000032">
    <property type="protein sequence ID" value="KJL24361.1"/>
    <property type="molecule type" value="Genomic_DNA"/>
</dbReference>
<dbReference type="CDD" id="cd03230">
    <property type="entry name" value="ABC_DR_subfamily_A"/>
    <property type="match status" value="1"/>
</dbReference>
<gene>
    <name evidence="8" type="primary">ybhF_1</name>
    <name evidence="8" type="ORF">RN50_00710</name>
</gene>
<comment type="caution">
    <text evidence="8">The sequence shown here is derived from an EMBL/GenBank/DDBJ whole genome shotgun (WGS) entry which is preliminary data.</text>
</comment>
<dbReference type="SMART" id="SM00382">
    <property type="entry name" value="AAA"/>
    <property type="match status" value="1"/>
</dbReference>
<dbReference type="Pfam" id="PF00005">
    <property type="entry name" value="ABC_tran"/>
    <property type="match status" value="1"/>
</dbReference>
<evidence type="ECO:0000256" key="4">
    <source>
        <dbReference type="ARBA" id="ARBA00022840"/>
    </source>
</evidence>
<feature type="compositionally biased region" description="Polar residues" evidence="6">
    <location>
        <begin position="1"/>
        <end position="12"/>
    </location>
</feature>
<keyword evidence="5" id="KW-0046">Antibiotic resistance</keyword>
<reference evidence="8 9" key="1">
    <citation type="submission" date="2015-02" db="EMBL/GenBank/DDBJ databases">
        <title>Draft genome sequences of ten Microbacterium spp. with emphasis on heavy metal contaminated environments.</title>
        <authorList>
            <person name="Corretto E."/>
        </authorList>
    </citation>
    <scope>NUCLEOTIDE SEQUENCE [LARGE SCALE GENOMIC DNA]</scope>
    <source>
        <strain evidence="8 9">DSM 12966</strain>
    </source>
</reference>
<evidence type="ECO:0000313" key="8">
    <source>
        <dbReference type="EMBL" id="KJL24361.1"/>
    </source>
</evidence>
<dbReference type="PANTHER" id="PTHR42711">
    <property type="entry name" value="ABC TRANSPORTER ATP-BINDING PROTEIN"/>
    <property type="match status" value="1"/>
</dbReference>